<gene>
    <name evidence="1" type="ORF">AGERDE_LOCUS3529</name>
</gene>
<organism evidence="1 2">
    <name type="scientific">Ambispora gerdemannii</name>
    <dbReference type="NCBI Taxonomy" id="144530"/>
    <lineage>
        <taxon>Eukaryota</taxon>
        <taxon>Fungi</taxon>
        <taxon>Fungi incertae sedis</taxon>
        <taxon>Mucoromycota</taxon>
        <taxon>Glomeromycotina</taxon>
        <taxon>Glomeromycetes</taxon>
        <taxon>Archaeosporales</taxon>
        <taxon>Ambisporaceae</taxon>
        <taxon>Ambispora</taxon>
    </lineage>
</organism>
<dbReference type="AlphaFoldDB" id="A0A9N8ZBR0"/>
<proteinExistence type="predicted"/>
<reference evidence="1" key="1">
    <citation type="submission" date="2021-06" db="EMBL/GenBank/DDBJ databases">
        <authorList>
            <person name="Kallberg Y."/>
            <person name="Tangrot J."/>
            <person name="Rosling A."/>
        </authorList>
    </citation>
    <scope>NUCLEOTIDE SEQUENCE</scope>
    <source>
        <strain evidence="1">MT106</strain>
    </source>
</reference>
<accession>A0A9N8ZBR0</accession>
<dbReference type="EMBL" id="CAJVPL010000352">
    <property type="protein sequence ID" value="CAG8486804.1"/>
    <property type="molecule type" value="Genomic_DNA"/>
</dbReference>
<dbReference type="Proteomes" id="UP000789831">
    <property type="component" value="Unassembled WGS sequence"/>
</dbReference>
<name>A0A9N8ZBR0_9GLOM</name>
<keyword evidence="2" id="KW-1185">Reference proteome</keyword>
<comment type="caution">
    <text evidence="1">The sequence shown here is derived from an EMBL/GenBank/DDBJ whole genome shotgun (WGS) entry which is preliminary data.</text>
</comment>
<sequence>MSNTNATSRTTVANNAATNATRTVIDRTAENSVNSFSFLPAHYAVSETNSLLQRAWMPNNSNSNIQTQNVTFFTEGTVFQEPGHKVDCTFHHVGTVPSIRNG</sequence>
<dbReference type="OrthoDB" id="10410091at2759"/>
<evidence type="ECO:0000313" key="2">
    <source>
        <dbReference type="Proteomes" id="UP000789831"/>
    </source>
</evidence>
<evidence type="ECO:0000313" key="1">
    <source>
        <dbReference type="EMBL" id="CAG8486804.1"/>
    </source>
</evidence>
<protein>
    <submittedName>
        <fullName evidence="1">12640_t:CDS:1</fullName>
    </submittedName>
</protein>